<dbReference type="InterPro" id="IPR051992">
    <property type="entry name" value="OxStress_Response_Reg"/>
</dbReference>
<dbReference type="EMBL" id="LR743594">
    <property type="protein sequence ID" value="CAA2623568.1"/>
    <property type="molecule type" value="Genomic_DNA"/>
</dbReference>
<proteinExistence type="predicted"/>
<evidence type="ECO:0000313" key="5">
    <source>
        <dbReference type="Proteomes" id="UP001189122"/>
    </source>
</evidence>
<keyword evidence="5" id="KW-1185">Reference proteome</keyword>
<accession>A0A7I8J1C2</accession>
<dbReference type="PANTHER" id="PTHR33172:SF29">
    <property type="entry name" value="OS06G0559400 PROTEIN"/>
    <property type="match status" value="1"/>
</dbReference>
<sequence>MEDCFGRRGNGGAAVEDEEDELGTPSSSSSSAGSGDDDDLGSSSSEFAEDDDGEVAASLPDRQGDPFEMASLAAQLPPKTGLSKHFQGKSQSFTCLSAARCLEDLAKPERPQRKKMKPCRSYAGGLDGHNNLHSPKTCSRGISKKSSKGGSAAALSSLVVRRQGFLGGPRPPMPPTDPAVSPLRLCSSPEPCPPLIYMIFLGSLRRHSPFAIAD</sequence>
<protein>
    <submittedName>
        <fullName evidence="4">Uncharacterized protein</fullName>
    </submittedName>
</protein>
<dbReference type="GO" id="GO:0005634">
    <property type="term" value="C:nucleus"/>
    <property type="evidence" value="ECO:0007669"/>
    <property type="project" value="UniProtKB-SubCell"/>
</dbReference>
<evidence type="ECO:0000313" key="4">
    <source>
        <dbReference type="EMBL" id="CAA2623568.1"/>
    </source>
</evidence>
<dbReference type="AlphaFoldDB" id="A0A7I8J1C2"/>
<keyword evidence="2" id="KW-0539">Nucleus</keyword>
<reference evidence="4 5" key="1">
    <citation type="submission" date="2019-12" db="EMBL/GenBank/DDBJ databases">
        <authorList>
            <person name="Scholz U."/>
            <person name="Mascher M."/>
            <person name="Fiebig A."/>
        </authorList>
    </citation>
    <scope>NUCLEOTIDE SEQUENCE</scope>
</reference>
<evidence type="ECO:0000256" key="3">
    <source>
        <dbReference type="SAM" id="MobiDB-lite"/>
    </source>
</evidence>
<name>A0A7I8J1C2_SPIIN</name>
<organism evidence="4">
    <name type="scientific">Spirodela intermedia</name>
    <name type="common">Intermediate duckweed</name>
    <dbReference type="NCBI Taxonomy" id="51605"/>
    <lineage>
        <taxon>Eukaryota</taxon>
        <taxon>Viridiplantae</taxon>
        <taxon>Streptophyta</taxon>
        <taxon>Embryophyta</taxon>
        <taxon>Tracheophyta</taxon>
        <taxon>Spermatophyta</taxon>
        <taxon>Magnoliopsida</taxon>
        <taxon>Liliopsida</taxon>
        <taxon>Araceae</taxon>
        <taxon>Lemnoideae</taxon>
        <taxon>Spirodela</taxon>
    </lineage>
</organism>
<feature type="region of interest" description="Disordered" evidence="3">
    <location>
        <begin position="1"/>
        <end position="87"/>
    </location>
</feature>
<dbReference type="Proteomes" id="UP001189122">
    <property type="component" value="Unassembled WGS sequence"/>
</dbReference>
<evidence type="ECO:0000256" key="2">
    <source>
        <dbReference type="ARBA" id="ARBA00023242"/>
    </source>
</evidence>
<gene>
    <name evidence="4" type="ORF">SI7747_07009495</name>
</gene>
<evidence type="ECO:0000256" key="1">
    <source>
        <dbReference type="ARBA" id="ARBA00004123"/>
    </source>
</evidence>
<feature type="region of interest" description="Disordered" evidence="3">
    <location>
        <begin position="126"/>
        <end position="153"/>
    </location>
</feature>
<dbReference type="PANTHER" id="PTHR33172">
    <property type="entry name" value="OS08G0516900 PROTEIN"/>
    <property type="match status" value="1"/>
</dbReference>
<dbReference type="GO" id="GO:0006950">
    <property type="term" value="P:response to stress"/>
    <property type="evidence" value="ECO:0007669"/>
    <property type="project" value="UniProtKB-ARBA"/>
</dbReference>
<dbReference type="EMBL" id="CACRZD030000007">
    <property type="protein sequence ID" value="CAA6663110.1"/>
    <property type="molecule type" value="Genomic_DNA"/>
</dbReference>
<comment type="subcellular location">
    <subcellularLocation>
        <location evidence="1">Nucleus</location>
    </subcellularLocation>
</comment>